<name>A0A2J6RQE1_HYAVF</name>
<keyword evidence="5" id="KW-1185">Reference proteome</keyword>
<evidence type="ECO:0000313" key="4">
    <source>
        <dbReference type="EMBL" id="PMD40734.1"/>
    </source>
</evidence>
<evidence type="ECO:0000256" key="1">
    <source>
        <dbReference type="ARBA" id="ARBA00023242"/>
    </source>
</evidence>
<feature type="domain" description="Zn(2)-C6 fungal-type" evidence="3">
    <location>
        <begin position="33"/>
        <end position="67"/>
    </location>
</feature>
<dbReference type="PROSITE" id="PS50048">
    <property type="entry name" value="ZN2_CY6_FUNGAL_2"/>
    <property type="match status" value="1"/>
</dbReference>
<dbReference type="CDD" id="cd00067">
    <property type="entry name" value="GAL4"/>
    <property type="match status" value="1"/>
</dbReference>
<keyword evidence="1" id="KW-0539">Nucleus</keyword>
<proteinExistence type="predicted"/>
<feature type="compositionally biased region" description="Basic and acidic residues" evidence="2">
    <location>
        <begin position="1"/>
        <end position="11"/>
    </location>
</feature>
<dbReference type="InterPro" id="IPR001138">
    <property type="entry name" value="Zn2Cys6_DnaBD"/>
</dbReference>
<dbReference type="OrthoDB" id="3546279at2759"/>
<evidence type="ECO:0000256" key="2">
    <source>
        <dbReference type="SAM" id="MobiDB-lite"/>
    </source>
</evidence>
<dbReference type="PANTHER" id="PTHR47657:SF14">
    <property type="entry name" value="ZN(2)-C6 FUNGAL-TYPE DOMAIN-CONTAINING PROTEIN"/>
    <property type="match status" value="1"/>
</dbReference>
<reference evidence="4 5" key="1">
    <citation type="submission" date="2016-04" db="EMBL/GenBank/DDBJ databases">
        <title>A degradative enzymes factory behind the ericoid mycorrhizal symbiosis.</title>
        <authorList>
            <consortium name="DOE Joint Genome Institute"/>
            <person name="Martino E."/>
            <person name="Morin E."/>
            <person name="Grelet G."/>
            <person name="Kuo A."/>
            <person name="Kohler A."/>
            <person name="Daghino S."/>
            <person name="Barry K."/>
            <person name="Choi C."/>
            <person name="Cichocki N."/>
            <person name="Clum A."/>
            <person name="Copeland A."/>
            <person name="Hainaut M."/>
            <person name="Haridas S."/>
            <person name="Labutti K."/>
            <person name="Lindquist E."/>
            <person name="Lipzen A."/>
            <person name="Khouja H.-R."/>
            <person name="Murat C."/>
            <person name="Ohm R."/>
            <person name="Olson A."/>
            <person name="Spatafora J."/>
            <person name="Veneault-Fourrey C."/>
            <person name="Henrissat B."/>
            <person name="Grigoriev I."/>
            <person name="Martin F."/>
            <person name="Perotto S."/>
        </authorList>
    </citation>
    <scope>NUCLEOTIDE SEQUENCE [LARGE SCALE GENOMIC DNA]</scope>
    <source>
        <strain evidence="4 5">F</strain>
    </source>
</reference>
<dbReference type="GO" id="GO:0008270">
    <property type="term" value="F:zinc ion binding"/>
    <property type="evidence" value="ECO:0007669"/>
    <property type="project" value="InterPro"/>
</dbReference>
<protein>
    <recommendedName>
        <fullName evidence="3">Zn(2)-C6 fungal-type domain-containing protein</fullName>
    </recommendedName>
</protein>
<dbReference type="SMART" id="SM00066">
    <property type="entry name" value="GAL4"/>
    <property type="match status" value="1"/>
</dbReference>
<dbReference type="PANTHER" id="PTHR47657">
    <property type="entry name" value="STEROL REGULATORY ELEMENT-BINDING PROTEIN ECM22"/>
    <property type="match status" value="1"/>
</dbReference>
<evidence type="ECO:0000313" key="5">
    <source>
        <dbReference type="Proteomes" id="UP000235786"/>
    </source>
</evidence>
<accession>A0A2J6RQE1</accession>
<gene>
    <name evidence="4" type="ORF">L207DRAFT_633708</name>
</gene>
<dbReference type="EMBL" id="KZ613945">
    <property type="protein sequence ID" value="PMD40734.1"/>
    <property type="molecule type" value="Genomic_DNA"/>
</dbReference>
<dbReference type="SUPFAM" id="SSF57701">
    <property type="entry name" value="Zn2/Cys6 DNA-binding domain"/>
    <property type="match status" value="1"/>
</dbReference>
<feature type="compositionally biased region" description="Polar residues" evidence="2">
    <location>
        <begin position="12"/>
        <end position="22"/>
    </location>
</feature>
<sequence>MSPGSKDHSESKLPTASVNTTSQHRHHRKSRLGCKVCKARKIKCDEVRPTCGNCVRRFPNPEEECEFDFTHIPSKAPRSIQRPSLHVCLASRPSHSSACTSSSTELRLFYHYATVTGHTLPLIEEPCGVNVWTKSIPSIAFDCRHVYTAVLGLAALHLLSSTPNDVSLRAALYQYLGESISIQREKFKAGEVINNKNSPSIFATSMLLQTHAKSRAVSLATGHETYTPPLEWFHFHSGLCKISSAILPHIDDQDIRAYAFLHPDEHLSLVATECILEFPDDPFLDLWDDPSLPSERREIYNGAIGYLEHIKSRIRAGEQSHWVQRRLAILPGEVPRGLVGLLEEGDPRTLAILARFFALLKYIDEPWWLKGTAEFEVKGLAGLVDEDWKWSMQWPLDMLEGGAEVVEISKMDSLI</sequence>
<dbReference type="GO" id="GO:0000981">
    <property type="term" value="F:DNA-binding transcription factor activity, RNA polymerase II-specific"/>
    <property type="evidence" value="ECO:0007669"/>
    <property type="project" value="InterPro"/>
</dbReference>
<dbReference type="InterPro" id="IPR036864">
    <property type="entry name" value="Zn2-C6_fun-type_DNA-bd_sf"/>
</dbReference>
<organism evidence="4 5">
    <name type="scientific">Hyaloscypha variabilis (strain UAMH 11265 / GT02V1 / F)</name>
    <name type="common">Meliniomyces variabilis</name>
    <dbReference type="NCBI Taxonomy" id="1149755"/>
    <lineage>
        <taxon>Eukaryota</taxon>
        <taxon>Fungi</taxon>
        <taxon>Dikarya</taxon>
        <taxon>Ascomycota</taxon>
        <taxon>Pezizomycotina</taxon>
        <taxon>Leotiomycetes</taxon>
        <taxon>Helotiales</taxon>
        <taxon>Hyaloscyphaceae</taxon>
        <taxon>Hyaloscypha</taxon>
        <taxon>Hyaloscypha variabilis</taxon>
    </lineage>
</organism>
<evidence type="ECO:0000259" key="3">
    <source>
        <dbReference type="PROSITE" id="PS50048"/>
    </source>
</evidence>
<dbReference type="Pfam" id="PF00172">
    <property type="entry name" value="Zn_clus"/>
    <property type="match status" value="1"/>
</dbReference>
<dbReference type="Gene3D" id="4.10.240.10">
    <property type="entry name" value="Zn(2)-C6 fungal-type DNA-binding domain"/>
    <property type="match status" value="1"/>
</dbReference>
<dbReference type="AlphaFoldDB" id="A0A2J6RQE1"/>
<feature type="region of interest" description="Disordered" evidence="2">
    <location>
        <begin position="1"/>
        <end position="26"/>
    </location>
</feature>
<dbReference type="STRING" id="1149755.A0A2J6RQE1"/>
<dbReference type="Proteomes" id="UP000235786">
    <property type="component" value="Unassembled WGS sequence"/>
</dbReference>
<dbReference type="InterPro" id="IPR052400">
    <property type="entry name" value="Zn2-C6_fungal_TF"/>
</dbReference>